<keyword evidence="1" id="KW-0472">Membrane</keyword>
<evidence type="ECO:0000256" key="1">
    <source>
        <dbReference type="SAM" id="Phobius"/>
    </source>
</evidence>
<dbReference type="AlphaFoldDB" id="X6M6N8"/>
<accession>X6M6N8</accession>
<keyword evidence="1" id="KW-0812">Transmembrane</keyword>
<protein>
    <submittedName>
        <fullName evidence="2">Uncharacterized protein</fullName>
    </submittedName>
</protein>
<dbReference type="Proteomes" id="UP000023152">
    <property type="component" value="Unassembled WGS sequence"/>
</dbReference>
<name>X6M6N8_RETFI</name>
<feature type="transmembrane region" description="Helical" evidence="1">
    <location>
        <begin position="172"/>
        <end position="192"/>
    </location>
</feature>
<evidence type="ECO:0000313" key="2">
    <source>
        <dbReference type="EMBL" id="ETO09579.1"/>
    </source>
</evidence>
<reference evidence="2 3" key="1">
    <citation type="journal article" date="2013" name="Curr. Biol.">
        <title>The Genome of the Foraminiferan Reticulomyxa filosa.</title>
        <authorList>
            <person name="Glockner G."/>
            <person name="Hulsmann N."/>
            <person name="Schleicher M."/>
            <person name="Noegel A.A."/>
            <person name="Eichinger L."/>
            <person name="Gallinger C."/>
            <person name="Pawlowski J."/>
            <person name="Sierra R."/>
            <person name="Euteneuer U."/>
            <person name="Pillet L."/>
            <person name="Moustafa A."/>
            <person name="Platzer M."/>
            <person name="Groth M."/>
            <person name="Szafranski K."/>
            <person name="Schliwa M."/>
        </authorList>
    </citation>
    <scope>NUCLEOTIDE SEQUENCE [LARGE SCALE GENOMIC DNA]</scope>
</reference>
<evidence type="ECO:0000313" key="3">
    <source>
        <dbReference type="Proteomes" id="UP000023152"/>
    </source>
</evidence>
<proteinExistence type="predicted"/>
<keyword evidence="3" id="KW-1185">Reference proteome</keyword>
<feature type="transmembrane region" description="Helical" evidence="1">
    <location>
        <begin position="121"/>
        <end position="143"/>
    </location>
</feature>
<comment type="caution">
    <text evidence="2">The sequence shown here is derived from an EMBL/GenBank/DDBJ whole genome shotgun (WGS) entry which is preliminary data.</text>
</comment>
<keyword evidence="1" id="KW-1133">Transmembrane helix</keyword>
<organism evidence="2 3">
    <name type="scientific">Reticulomyxa filosa</name>
    <dbReference type="NCBI Taxonomy" id="46433"/>
    <lineage>
        <taxon>Eukaryota</taxon>
        <taxon>Sar</taxon>
        <taxon>Rhizaria</taxon>
        <taxon>Retaria</taxon>
        <taxon>Foraminifera</taxon>
        <taxon>Monothalamids</taxon>
        <taxon>Reticulomyxidae</taxon>
        <taxon>Reticulomyxa</taxon>
    </lineage>
</organism>
<dbReference type="EMBL" id="ASPP01023995">
    <property type="protein sequence ID" value="ETO09579.1"/>
    <property type="molecule type" value="Genomic_DNA"/>
</dbReference>
<sequence>MLMSLDCDFFQNANIAEDTNECVPSEQRTGSISITLNEYISEQNDIRNNVTLFLPNLVTGESSEPLESEITDNKKDDNTLRLSNKEMYQIVDETNDGTTCQVYRVQCNKESRPDNCCAMKVIPVNFIWLVIIFAMYEIFFFVWYRNTWNKVGNCSTLNVFCFKCVSERMGSSSFVVCFFLLFYCCVCILFSAEKQKK</sequence>
<gene>
    <name evidence="2" type="ORF">RFI_27799</name>
</gene>